<name>A0A1X6P9P4_PORUM</name>
<evidence type="ECO:0000313" key="2">
    <source>
        <dbReference type="Proteomes" id="UP000218209"/>
    </source>
</evidence>
<dbReference type="EMBL" id="KV918833">
    <property type="protein sequence ID" value="OSX77612.1"/>
    <property type="molecule type" value="Genomic_DNA"/>
</dbReference>
<dbReference type="Proteomes" id="UP000218209">
    <property type="component" value="Unassembled WGS sequence"/>
</dbReference>
<sequence>MVGVPVRRRMGWWGWGVSVGVCGNASRGRMGSCSWVRWRGRSRWVGWSGARCRAMMQSVGCWLVEGDTVLYVIVSHQPPPKGVIRRGLAC</sequence>
<protein>
    <submittedName>
        <fullName evidence="1">Uncharacterized protein</fullName>
    </submittedName>
</protein>
<accession>A0A1X6P9P4</accession>
<dbReference type="AlphaFoldDB" id="A0A1X6P9P4"/>
<gene>
    <name evidence="1" type="ORF">BU14_0142s0022</name>
</gene>
<organism evidence="1 2">
    <name type="scientific">Porphyra umbilicalis</name>
    <name type="common">Purple laver</name>
    <name type="synonym">Red alga</name>
    <dbReference type="NCBI Taxonomy" id="2786"/>
    <lineage>
        <taxon>Eukaryota</taxon>
        <taxon>Rhodophyta</taxon>
        <taxon>Bangiophyceae</taxon>
        <taxon>Bangiales</taxon>
        <taxon>Bangiaceae</taxon>
        <taxon>Porphyra</taxon>
    </lineage>
</organism>
<evidence type="ECO:0000313" key="1">
    <source>
        <dbReference type="EMBL" id="OSX77612.1"/>
    </source>
</evidence>
<proteinExistence type="predicted"/>
<reference evidence="1 2" key="1">
    <citation type="submission" date="2017-03" db="EMBL/GenBank/DDBJ databases">
        <title>WGS assembly of Porphyra umbilicalis.</title>
        <authorList>
            <person name="Brawley S.H."/>
            <person name="Blouin N.A."/>
            <person name="Ficko-Blean E."/>
            <person name="Wheeler G.L."/>
            <person name="Lohr M."/>
            <person name="Goodson H.V."/>
            <person name="Jenkins J.W."/>
            <person name="Blaby-Haas C.E."/>
            <person name="Helliwell K.E."/>
            <person name="Chan C."/>
            <person name="Marriage T."/>
            <person name="Bhattacharya D."/>
            <person name="Klein A.S."/>
            <person name="Badis Y."/>
            <person name="Brodie J."/>
            <person name="Cao Y."/>
            <person name="Collen J."/>
            <person name="Dittami S.M."/>
            <person name="Gachon C.M."/>
            <person name="Green B.R."/>
            <person name="Karpowicz S."/>
            <person name="Kim J.W."/>
            <person name="Kudahl U."/>
            <person name="Lin S."/>
            <person name="Michel G."/>
            <person name="Mittag M."/>
            <person name="Olson B.J."/>
            <person name="Pangilinan J."/>
            <person name="Peng Y."/>
            <person name="Qiu H."/>
            <person name="Shu S."/>
            <person name="Singer J.T."/>
            <person name="Smith A.G."/>
            <person name="Sprecher B.N."/>
            <person name="Wagner V."/>
            <person name="Wang W."/>
            <person name="Wang Z.-Y."/>
            <person name="Yan J."/>
            <person name="Yarish C."/>
            <person name="Zoeuner-Riek S."/>
            <person name="Zhuang Y."/>
            <person name="Zou Y."/>
            <person name="Lindquist E.A."/>
            <person name="Grimwood J."/>
            <person name="Barry K."/>
            <person name="Rokhsar D.S."/>
            <person name="Schmutz J."/>
            <person name="Stiller J.W."/>
            <person name="Grossman A.R."/>
            <person name="Prochnik S.E."/>
        </authorList>
    </citation>
    <scope>NUCLEOTIDE SEQUENCE [LARGE SCALE GENOMIC DNA]</scope>
    <source>
        <strain evidence="1">4086291</strain>
    </source>
</reference>
<keyword evidence="2" id="KW-1185">Reference proteome</keyword>